<dbReference type="OMA" id="ANQHMIS"/>
<dbReference type="EMBL" id="JAANIT010001063">
    <property type="protein sequence ID" value="KAG1542481.1"/>
    <property type="molecule type" value="Genomic_DNA"/>
</dbReference>
<reference evidence="2" key="1">
    <citation type="journal article" date="2020" name="Microb. Genom.">
        <title>Genetic diversity of clinical and environmental Mucorales isolates obtained from an investigation of mucormycosis cases among solid organ transplant recipients.</title>
        <authorList>
            <person name="Nguyen M.H."/>
            <person name="Kaul D."/>
            <person name="Muto C."/>
            <person name="Cheng S.J."/>
            <person name="Richter R.A."/>
            <person name="Bruno V.M."/>
            <person name="Liu G."/>
            <person name="Beyhan S."/>
            <person name="Sundermann A.J."/>
            <person name="Mounaud S."/>
            <person name="Pasculle A.W."/>
            <person name="Nierman W.C."/>
            <person name="Driscoll E."/>
            <person name="Cumbie R."/>
            <person name="Clancy C.J."/>
            <person name="Dupont C.L."/>
        </authorList>
    </citation>
    <scope>NUCLEOTIDE SEQUENCE</scope>
    <source>
        <strain evidence="2">GL16</strain>
    </source>
</reference>
<organism evidence="2 3">
    <name type="scientific">Rhizopus oryzae</name>
    <name type="common">Mucormycosis agent</name>
    <name type="synonym">Rhizopus arrhizus var. delemar</name>
    <dbReference type="NCBI Taxonomy" id="64495"/>
    <lineage>
        <taxon>Eukaryota</taxon>
        <taxon>Fungi</taxon>
        <taxon>Fungi incertae sedis</taxon>
        <taxon>Mucoromycota</taxon>
        <taxon>Mucoromycotina</taxon>
        <taxon>Mucoromycetes</taxon>
        <taxon>Mucorales</taxon>
        <taxon>Mucorineae</taxon>
        <taxon>Rhizopodaceae</taxon>
        <taxon>Rhizopus</taxon>
    </lineage>
</organism>
<dbReference type="AlphaFoldDB" id="A0A9P6Y980"/>
<feature type="region of interest" description="Disordered" evidence="1">
    <location>
        <begin position="1"/>
        <end position="24"/>
    </location>
</feature>
<accession>A0A9P6Y980</accession>
<evidence type="ECO:0000256" key="1">
    <source>
        <dbReference type="SAM" id="MobiDB-lite"/>
    </source>
</evidence>
<evidence type="ECO:0000313" key="3">
    <source>
        <dbReference type="Proteomes" id="UP000717996"/>
    </source>
</evidence>
<dbReference type="Proteomes" id="UP000717996">
    <property type="component" value="Unassembled WGS sequence"/>
</dbReference>
<feature type="compositionally biased region" description="Polar residues" evidence="1">
    <location>
        <begin position="9"/>
        <end position="20"/>
    </location>
</feature>
<dbReference type="OrthoDB" id="376826at2759"/>
<gene>
    <name evidence="2" type="ORF">G6F51_007247</name>
</gene>
<comment type="caution">
    <text evidence="2">The sequence shown here is derived from an EMBL/GenBank/DDBJ whole genome shotgun (WGS) entry which is preliminary data.</text>
</comment>
<name>A0A9P6Y980_RHIOR</name>
<proteinExistence type="predicted"/>
<sequence>MTKKHNSNIKKTPNKENQVTEPIPTENPLEVLDREVHAPDSYIIRSDEANKPVENNFSFFSRVWSIPLIHDTTTKAQEIANRYTISRFAMQKAEAAANLALHIASPYAEQYKAQLMKADEFGCRSLDLVESKIPPSTLLSSPQKAYKDVKGRIMNYTNENVEQLVDKYLPKEKNDERLRSSSKDHKQSLANEIKDRLTYRVKTDFSRLVENHQILQGAYQSIQKAGARLEDILNSLKSGHTHAKAN</sequence>
<evidence type="ECO:0000313" key="2">
    <source>
        <dbReference type="EMBL" id="KAG1542481.1"/>
    </source>
</evidence>
<protein>
    <submittedName>
        <fullName evidence="2">Uncharacterized protein</fullName>
    </submittedName>
</protein>